<dbReference type="PANTHER" id="PTHR14969:SF13">
    <property type="entry name" value="AT30094P"/>
    <property type="match status" value="1"/>
</dbReference>
<evidence type="ECO:0000313" key="10">
    <source>
        <dbReference type="Proteomes" id="UP000095591"/>
    </source>
</evidence>
<dbReference type="EMBL" id="QSJN01000010">
    <property type="protein sequence ID" value="RHD72794.1"/>
    <property type="molecule type" value="Genomic_DNA"/>
</dbReference>
<evidence type="ECO:0000313" key="9">
    <source>
        <dbReference type="EMBL" id="TWV63562.1"/>
    </source>
</evidence>
<dbReference type="Gene3D" id="1.20.144.10">
    <property type="entry name" value="Phosphatidic acid phosphatase type 2/haloperoxidase"/>
    <property type="match status" value="1"/>
</dbReference>
<dbReference type="EMBL" id="WKMO01000010">
    <property type="protein sequence ID" value="MSB74097.1"/>
    <property type="molecule type" value="Genomic_DNA"/>
</dbReference>
<dbReference type="EMBL" id="JAQMPX010000154">
    <property type="protein sequence ID" value="MDB9141164.1"/>
    <property type="molecule type" value="Genomic_DNA"/>
</dbReference>
<organism evidence="2 10">
    <name type="scientific">Parabacteroides distasonis</name>
    <dbReference type="NCBI Taxonomy" id="823"/>
    <lineage>
        <taxon>Bacteria</taxon>
        <taxon>Pseudomonadati</taxon>
        <taxon>Bacteroidota</taxon>
        <taxon>Bacteroidia</taxon>
        <taxon>Bacteroidales</taxon>
        <taxon>Tannerellaceae</taxon>
        <taxon>Parabacteroides</taxon>
    </lineage>
</organism>
<sequence>MRHILFAITMLMLCLSVNGQELKVTGSRKAVRTSGDVLVFITPVASLATVLATQDWQGLKQGVFTGVTTLGVTYALKYLVKKERPDFSDNHSFPSMHTSVSFAGAAFIQRRYGWKWGIPAYAVSTYVGWSRVYGKKHDWWDVAAGAVIGAGSAYIFTRPFAKKHNLSISPVAGDGHYGVYASMTF</sequence>
<name>A0A173VNR7_PARDI</name>
<reference evidence="9 12" key="4">
    <citation type="submission" date="2019-07" db="EMBL/GenBank/DDBJ databases">
        <title>Genome sequencing of Parabacteroides distasonis iSURF_7.</title>
        <authorList>
            <person name="Degefu H.N."/>
            <person name="Ruoff K.L."/>
            <person name="Price C.E."/>
            <person name="Valls R.A."/>
            <person name="O'Toole G.A."/>
        </authorList>
    </citation>
    <scope>NUCLEOTIDE SEQUENCE [LARGE SCALE GENOMIC DNA]</scope>
    <source>
        <strain evidence="9 12">CFPLTA003_1B</strain>
    </source>
</reference>
<dbReference type="EMBL" id="WKLT01000011">
    <property type="protein sequence ID" value="MRY58845.1"/>
    <property type="molecule type" value="Genomic_DNA"/>
</dbReference>
<dbReference type="CDD" id="cd03394">
    <property type="entry name" value="PAP2_like_5"/>
    <property type="match status" value="1"/>
</dbReference>
<reference evidence="3" key="6">
    <citation type="submission" date="2023-01" db="EMBL/GenBank/DDBJ databases">
        <title>Human gut microbiome strain richness.</title>
        <authorList>
            <person name="Chen-Liaw A."/>
        </authorList>
    </citation>
    <scope>NUCLEOTIDE SEQUENCE</scope>
    <source>
        <strain evidence="3">D35st1_E5_D35t1_190705</strain>
    </source>
</reference>
<evidence type="ECO:0000313" key="4">
    <source>
        <dbReference type="EMBL" id="MRY58845.1"/>
    </source>
</evidence>
<feature type="domain" description="Phosphatidic acid phosphatase type 2/haloperoxidase" evidence="1">
    <location>
        <begin position="57"/>
        <end position="157"/>
    </location>
</feature>
<dbReference type="RefSeq" id="WP_005854688.1">
    <property type="nucleotide sequence ID" value="NZ_AP019729.1"/>
</dbReference>
<dbReference type="Proteomes" id="UP000461276">
    <property type="component" value="Unassembled WGS sequence"/>
</dbReference>
<dbReference type="SUPFAM" id="SSF48317">
    <property type="entry name" value="Acid phosphatase/Vanadium-dependent haloperoxidase"/>
    <property type="match status" value="1"/>
</dbReference>
<reference evidence="2 10" key="1">
    <citation type="submission" date="2015-09" db="EMBL/GenBank/DDBJ databases">
        <authorList>
            <consortium name="Pathogen Informatics"/>
        </authorList>
    </citation>
    <scope>NUCLEOTIDE SEQUENCE [LARGE SCALE GENOMIC DNA]</scope>
    <source>
        <strain evidence="2 10">2789STDY5608872</strain>
    </source>
</reference>
<reference evidence="7 16" key="5">
    <citation type="submission" date="2020-04" db="EMBL/GenBank/DDBJ databases">
        <title>Complete Genomes and Methylome analysis of CBBP consortium that reverse antibiotic-induced susceptibility to vancomycin-resistant Enterococcus faecium infection.</title>
        <authorList>
            <person name="Fomenkov A."/>
            <person name="Zhang Z."/>
            <person name="Pamer E."/>
            <person name="Roberts R.J."/>
        </authorList>
    </citation>
    <scope>NUCLEOTIDE SEQUENCE [LARGE SCALE GENOMIC DNA]</scope>
    <source>
        <strain evidence="16">CBBP</strain>
        <strain evidence="7">CBBP-1</strain>
    </source>
</reference>
<evidence type="ECO:0000313" key="12">
    <source>
        <dbReference type="Proteomes" id="UP000315827"/>
    </source>
</evidence>
<dbReference type="InterPro" id="IPR036938">
    <property type="entry name" value="PAP2/HPO_sf"/>
</dbReference>
<dbReference type="Proteomes" id="UP000463337">
    <property type="component" value="Unassembled WGS sequence"/>
</dbReference>
<proteinExistence type="predicted"/>
<dbReference type="EMBL" id="WKMY01000004">
    <property type="protein sequence ID" value="MRY93162.1"/>
    <property type="molecule type" value="Genomic_DNA"/>
</dbReference>
<gene>
    <name evidence="8" type="ORF">DW782_15985</name>
    <name evidence="2" type="ORF">ERS852429_03249</name>
    <name evidence="9" type="ORF">FSA05_05355</name>
    <name evidence="4" type="ORF">GKD59_13225</name>
    <name evidence="5" type="ORF">GKD67_07965</name>
    <name evidence="6" type="ORF">GKD70_12545</name>
    <name evidence="7" type="ORF">HHO38_22640</name>
    <name evidence="3" type="ORF">PN612_21990</name>
</gene>
<evidence type="ECO:0000313" key="8">
    <source>
        <dbReference type="EMBL" id="RHD72794.1"/>
    </source>
</evidence>
<protein>
    <submittedName>
        <fullName evidence="2">Lipid A 1-phosphatase</fullName>
    </submittedName>
    <submittedName>
        <fullName evidence="3 8">PAP2 family protein</fullName>
    </submittedName>
</protein>
<dbReference type="OrthoDB" id="9773582at2"/>
<dbReference type="SMART" id="SM00014">
    <property type="entry name" value="acidPPc"/>
    <property type="match status" value="1"/>
</dbReference>
<dbReference type="Proteomes" id="UP000284660">
    <property type="component" value="Unassembled WGS sequence"/>
</dbReference>
<evidence type="ECO:0000313" key="16">
    <source>
        <dbReference type="Proteomes" id="UP000501982"/>
    </source>
</evidence>
<evidence type="ECO:0000259" key="1">
    <source>
        <dbReference type="SMART" id="SM00014"/>
    </source>
</evidence>
<evidence type="ECO:0000313" key="2">
    <source>
        <dbReference type="EMBL" id="CUN28410.1"/>
    </source>
</evidence>
<evidence type="ECO:0000313" key="13">
    <source>
        <dbReference type="Proteomes" id="UP000441609"/>
    </source>
</evidence>
<evidence type="ECO:0000313" key="5">
    <source>
        <dbReference type="EMBL" id="MRY93162.1"/>
    </source>
</evidence>
<dbReference type="Proteomes" id="UP000441609">
    <property type="component" value="Unassembled WGS sequence"/>
</dbReference>
<dbReference type="OMA" id="AFSNAHK"/>
<dbReference type="EMBL" id="CYXP01000008">
    <property type="protein sequence ID" value="CUN28410.1"/>
    <property type="molecule type" value="Genomic_DNA"/>
</dbReference>
<dbReference type="Proteomes" id="UP000501982">
    <property type="component" value="Chromosome"/>
</dbReference>
<accession>A0A173VNR7</accession>
<dbReference type="Pfam" id="PF01569">
    <property type="entry name" value="PAP2"/>
    <property type="match status" value="1"/>
</dbReference>
<reference evidence="8 11" key="2">
    <citation type="submission" date="2018-08" db="EMBL/GenBank/DDBJ databases">
        <title>A genome reference for cultivated species of the human gut microbiota.</title>
        <authorList>
            <person name="Zou Y."/>
            <person name="Xue W."/>
            <person name="Luo G."/>
        </authorList>
    </citation>
    <scope>NUCLEOTIDE SEQUENCE [LARGE SCALE GENOMIC DNA]</scope>
    <source>
        <strain evidence="8 11">AM30-4</strain>
    </source>
</reference>
<reference evidence="13 14" key="3">
    <citation type="journal article" date="2019" name="Nat. Med.">
        <title>A library of human gut bacterial isolates paired with longitudinal multiomics data enables mechanistic microbiome research.</title>
        <authorList>
            <person name="Poyet M."/>
            <person name="Groussin M."/>
            <person name="Gibbons S.M."/>
            <person name="Avila-Pacheco J."/>
            <person name="Jiang X."/>
            <person name="Kearney S.M."/>
            <person name="Perrotta A.R."/>
            <person name="Berdy B."/>
            <person name="Zhao S."/>
            <person name="Lieberman T.D."/>
            <person name="Swanson P.K."/>
            <person name="Smith M."/>
            <person name="Roesemann S."/>
            <person name="Alexander J.E."/>
            <person name="Rich S.A."/>
            <person name="Livny J."/>
            <person name="Vlamakis H."/>
            <person name="Clish C."/>
            <person name="Bullock K."/>
            <person name="Deik A."/>
            <person name="Scott J."/>
            <person name="Pierce K.A."/>
            <person name="Xavier R.J."/>
            <person name="Alm E.J."/>
        </authorList>
    </citation>
    <scope>NUCLEOTIDE SEQUENCE [LARGE SCALE GENOMIC DNA]</scope>
    <source>
        <strain evidence="6 13">BIOML-A20</strain>
        <strain evidence="4 15">BIOML-A41</strain>
        <strain evidence="5 14">BIOML-A9</strain>
    </source>
</reference>
<dbReference type="Proteomes" id="UP000095591">
    <property type="component" value="Unassembled WGS sequence"/>
</dbReference>
<dbReference type="InterPro" id="IPR000326">
    <property type="entry name" value="PAP2/HPO"/>
</dbReference>
<dbReference type="Proteomes" id="UP000315827">
    <property type="component" value="Unassembled WGS sequence"/>
</dbReference>
<evidence type="ECO:0000313" key="7">
    <source>
        <dbReference type="EMBL" id="QJE30907.1"/>
    </source>
</evidence>
<dbReference type="PANTHER" id="PTHR14969">
    <property type="entry name" value="SPHINGOSINE-1-PHOSPHATE PHOSPHOHYDROLASE"/>
    <property type="match status" value="1"/>
</dbReference>
<dbReference type="EMBL" id="VOHW01000002">
    <property type="protein sequence ID" value="TWV63562.1"/>
    <property type="molecule type" value="Genomic_DNA"/>
</dbReference>
<dbReference type="EMBL" id="CP051672">
    <property type="protein sequence ID" value="QJE30907.1"/>
    <property type="molecule type" value="Genomic_DNA"/>
</dbReference>
<evidence type="ECO:0000313" key="3">
    <source>
        <dbReference type="EMBL" id="MDB9141164.1"/>
    </source>
</evidence>
<dbReference type="AlphaFoldDB" id="A0A173VNR7"/>
<evidence type="ECO:0000313" key="15">
    <source>
        <dbReference type="Proteomes" id="UP000463337"/>
    </source>
</evidence>
<evidence type="ECO:0000313" key="11">
    <source>
        <dbReference type="Proteomes" id="UP000284660"/>
    </source>
</evidence>
<dbReference type="Proteomes" id="UP001211522">
    <property type="component" value="Unassembled WGS sequence"/>
</dbReference>
<evidence type="ECO:0000313" key="14">
    <source>
        <dbReference type="Proteomes" id="UP000461276"/>
    </source>
</evidence>
<evidence type="ECO:0000313" key="6">
    <source>
        <dbReference type="EMBL" id="MSB74097.1"/>
    </source>
</evidence>